<dbReference type="GO" id="GO:0042127">
    <property type="term" value="P:regulation of cell population proliferation"/>
    <property type="evidence" value="ECO:0007669"/>
    <property type="project" value="TreeGrafter"/>
</dbReference>
<dbReference type="SUPFAM" id="SSF57586">
    <property type="entry name" value="TNF receptor-like"/>
    <property type="match status" value="1"/>
</dbReference>
<evidence type="ECO:0000313" key="5">
    <source>
        <dbReference type="Proteomes" id="UP000007267"/>
    </source>
</evidence>
<keyword evidence="1" id="KW-1015">Disulfide bond</keyword>
<feature type="disulfide bond" evidence="1">
    <location>
        <begin position="63"/>
        <end position="76"/>
    </location>
</feature>
<keyword evidence="5" id="KW-1185">Reference proteome</keyword>
<organism evidence="4 5">
    <name type="scientific">Pelodiscus sinensis</name>
    <name type="common">Chinese softshell turtle</name>
    <name type="synonym">Trionyx sinensis</name>
    <dbReference type="NCBI Taxonomy" id="13735"/>
    <lineage>
        <taxon>Eukaryota</taxon>
        <taxon>Metazoa</taxon>
        <taxon>Chordata</taxon>
        <taxon>Craniata</taxon>
        <taxon>Vertebrata</taxon>
        <taxon>Euteleostomi</taxon>
        <taxon>Archelosauria</taxon>
        <taxon>Testudinata</taxon>
        <taxon>Testudines</taxon>
        <taxon>Cryptodira</taxon>
        <taxon>Trionychia</taxon>
        <taxon>Trionychidae</taxon>
        <taxon>Pelodiscus</taxon>
    </lineage>
</organism>
<dbReference type="Ensembl" id="ENSPSIT00000017183.1">
    <property type="protein sequence ID" value="ENSPSIP00000017105.1"/>
    <property type="gene ID" value="ENSPSIG00000015182.1"/>
</dbReference>
<protein>
    <submittedName>
        <fullName evidence="4">TNF receptor superfamily member 9</fullName>
    </submittedName>
</protein>
<dbReference type="Gene3D" id="2.10.50.10">
    <property type="entry name" value="Tumor Necrosis Factor Receptor, subunit A, domain 2"/>
    <property type="match status" value="2"/>
</dbReference>
<feature type="transmembrane region" description="Helical" evidence="2">
    <location>
        <begin position="184"/>
        <end position="209"/>
    </location>
</feature>
<sequence length="252" mass="27614">SSCTKMVMFPVLVVMKSTMKKTRRPCPLLPPGSFLPSAAPGCKPCPADTFSSQWGSREACTLCRRCEGKFKYKRQCSSTSDAECTCQDGQRCIRNDCSKCVKNCAAGEEPNEEGCRTCPHGTFNHQPNGPCRQWTKCLTDKILVNGTNSSDVVCGQISETMTLTTTSIIIPVHVQGKDLHMVTIGVAVTVAAVVCIMFLLPLCVCFSIYSKKKLPALFKKIKKNHISTAQEEDACSCRFPEEEQGDCDDCSK</sequence>
<dbReference type="SMART" id="SM00208">
    <property type="entry name" value="TNFR"/>
    <property type="match status" value="2"/>
</dbReference>
<feature type="disulfide bond" evidence="1">
    <location>
        <begin position="66"/>
        <end position="84"/>
    </location>
</feature>
<evidence type="ECO:0000313" key="4">
    <source>
        <dbReference type="Ensembl" id="ENSPSIP00000017105.1"/>
    </source>
</evidence>
<dbReference type="GO" id="GO:0038023">
    <property type="term" value="F:signaling receptor activity"/>
    <property type="evidence" value="ECO:0007669"/>
    <property type="project" value="TreeGrafter"/>
</dbReference>
<evidence type="ECO:0000256" key="1">
    <source>
        <dbReference type="PROSITE-ProRule" id="PRU00206"/>
    </source>
</evidence>
<keyword evidence="2" id="KW-0472">Membrane</keyword>
<evidence type="ECO:0000256" key="2">
    <source>
        <dbReference type="SAM" id="Phobius"/>
    </source>
</evidence>
<accession>K7G9Z4</accession>
<dbReference type="EMBL" id="AGCU01051424">
    <property type="status" value="NOT_ANNOTATED_CDS"/>
    <property type="molecule type" value="Genomic_DNA"/>
</dbReference>
<reference evidence="5" key="1">
    <citation type="submission" date="2011-10" db="EMBL/GenBank/DDBJ databases">
        <authorList>
            <consortium name="Soft-shell Turtle Genome Consortium"/>
        </authorList>
    </citation>
    <scope>NUCLEOTIDE SEQUENCE [LARGE SCALE GENOMIC DNA]</scope>
    <source>
        <strain evidence="5">Daiwa-1</strain>
    </source>
</reference>
<feature type="domain" description="TNFR-Cys" evidence="3">
    <location>
        <begin position="44"/>
        <end position="84"/>
    </location>
</feature>
<feature type="repeat" description="TNFR-Cys" evidence="1">
    <location>
        <begin position="44"/>
        <end position="84"/>
    </location>
</feature>
<dbReference type="AlphaFoldDB" id="K7G9Z4"/>
<reference evidence="5" key="2">
    <citation type="journal article" date="2013" name="Nat. Genet.">
        <title>The draft genomes of soft-shell turtle and green sea turtle yield insights into the development and evolution of the turtle-specific body plan.</title>
        <authorList>
            <person name="Wang Z."/>
            <person name="Pascual-Anaya J."/>
            <person name="Zadissa A."/>
            <person name="Li W."/>
            <person name="Niimura Y."/>
            <person name="Huang Z."/>
            <person name="Li C."/>
            <person name="White S."/>
            <person name="Xiong Z."/>
            <person name="Fang D."/>
            <person name="Wang B."/>
            <person name="Ming Y."/>
            <person name="Chen Y."/>
            <person name="Zheng Y."/>
            <person name="Kuraku S."/>
            <person name="Pignatelli M."/>
            <person name="Herrero J."/>
            <person name="Beal K."/>
            <person name="Nozawa M."/>
            <person name="Li Q."/>
            <person name="Wang J."/>
            <person name="Zhang H."/>
            <person name="Yu L."/>
            <person name="Shigenobu S."/>
            <person name="Wang J."/>
            <person name="Liu J."/>
            <person name="Flicek P."/>
            <person name="Searle S."/>
            <person name="Wang J."/>
            <person name="Kuratani S."/>
            <person name="Yin Y."/>
            <person name="Aken B."/>
            <person name="Zhang G."/>
            <person name="Irie N."/>
        </authorList>
    </citation>
    <scope>NUCLEOTIDE SEQUENCE [LARGE SCALE GENOMIC DNA]</scope>
    <source>
        <strain evidence="5">Daiwa-1</strain>
    </source>
</reference>
<dbReference type="PANTHER" id="PTHR47139:SF1">
    <property type="entry name" value="TUMOR NECROSIS FACTOR RECEPTOR SUPERFAMILY MEMBER 9"/>
    <property type="match status" value="1"/>
</dbReference>
<name>K7G9Z4_PELSI</name>
<proteinExistence type="predicted"/>
<dbReference type="PANTHER" id="PTHR47139">
    <property type="entry name" value="TUMOR NECROSIS FACTOR RECEPTOR SUPERFAMILY MEMBER 9"/>
    <property type="match status" value="1"/>
</dbReference>
<evidence type="ECO:0000259" key="3">
    <source>
        <dbReference type="PROSITE" id="PS50050"/>
    </source>
</evidence>
<reference evidence="4" key="3">
    <citation type="submission" date="2025-08" db="UniProtKB">
        <authorList>
            <consortium name="Ensembl"/>
        </authorList>
    </citation>
    <scope>IDENTIFICATION</scope>
</reference>
<dbReference type="InterPro" id="IPR001368">
    <property type="entry name" value="TNFR/NGFR_Cys_rich_reg"/>
</dbReference>
<dbReference type="GeneTree" id="ENSGT00730000111279"/>
<reference evidence="4" key="4">
    <citation type="submission" date="2025-09" db="UniProtKB">
        <authorList>
            <consortium name="Ensembl"/>
        </authorList>
    </citation>
    <scope>IDENTIFICATION</scope>
</reference>
<keyword evidence="2" id="KW-1133">Transmembrane helix</keyword>
<keyword evidence="2" id="KW-0812">Transmembrane</keyword>
<dbReference type="PROSITE" id="PS50050">
    <property type="entry name" value="TNFR_NGFR_2"/>
    <property type="match status" value="1"/>
</dbReference>
<feature type="disulfide bond" evidence="1">
    <location>
        <begin position="45"/>
        <end position="60"/>
    </location>
</feature>
<dbReference type="Proteomes" id="UP000007267">
    <property type="component" value="Unassembled WGS sequence"/>
</dbReference>
<gene>
    <name evidence="4" type="primary">TNFRSF9</name>
</gene>
<dbReference type="Pfam" id="PF00020">
    <property type="entry name" value="TNFR_c6"/>
    <property type="match status" value="2"/>
</dbReference>
<dbReference type="EMBL" id="AGCU01051425">
    <property type="status" value="NOT_ANNOTATED_CDS"/>
    <property type="molecule type" value="Genomic_DNA"/>
</dbReference>